<evidence type="ECO:0000313" key="1">
    <source>
        <dbReference type="EMBL" id="KAG9245033.1"/>
    </source>
</evidence>
<dbReference type="OrthoDB" id="4708870at2759"/>
<protein>
    <submittedName>
        <fullName evidence="1">Uncharacterized protein</fullName>
    </submittedName>
</protein>
<evidence type="ECO:0000313" key="2">
    <source>
        <dbReference type="Proteomes" id="UP000887226"/>
    </source>
</evidence>
<proteinExistence type="predicted"/>
<dbReference type="Proteomes" id="UP000887226">
    <property type="component" value="Unassembled WGS sequence"/>
</dbReference>
<keyword evidence="2" id="KW-1185">Reference proteome</keyword>
<gene>
    <name evidence="1" type="ORF">BJ878DRAFT_503433</name>
</gene>
<organism evidence="1 2">
    <name type="scientific">Calycina marina</name>
    <dbReference type="NCBI Taxonomy" id="1763456"/>
    <lineage>
        <taxon>Eukaryota</taxon>
        <taxon>Fungi</taxon>
        <taxon>Dikarya</taxon>
        <taxon>Ascomycota</taxon>
        <taxon>Pezizomycotina</taxon>
        <taxon>Leotiomycetes</taxon>
        <taxon>Helotiales</taxon>
        <taxon>Pezizellaceae</taxon>
        <taxon>Calycina</taxon>
    </lineage>
</organism>
<accession>A0A9P7Z3Q3</accession>
<comment type="caution">
    <text evidence="1">The sequence shown here is derived from an EMBL/GenBank/DDBJ whole genome shotgun (WGS) entry which is preliminary data.</text>
</comment>
<name>A0A9P7Z3Q3_9HELO</name>
<sequence length="408" mass="46154">MGGMAFAALGLATPRMPMNVYKEVLSNTQELLRSYFKHVGTPIEAPGKQDYGDIDIVVNEPLKAEVDPGRNPIDTISNICEVLNTKYYISASGITNFAIPYPELVDTYIQVDIHIAPTKKAFDWELFHQSHGDLWNLVGSTIRQFGLTVNNNGMFLRIPEIEALNRKRAMIFLTDDSKMILKFLDMSTVRWSTPFDNQQDLFQYAATCRMFSVKGKKAKDELEEEVLLGIEGQEGGESGKKKLKHNDRARMKKRPIFRLWMEEFIPKCREEGRLGNAAITRQEVRDEAMSQFGVAYEYDTRLSEWNLEKNKEAVWTEAIKGSIPEDADPVARGAASRTFKSVILQSEPFDGVVPKAAQIDAEGFWDLDEIRNFVAKNWKRAAEIGVVRGEAKAREKMQAKRQKSAGTG</sequence>
<dbReference type="EMBL" id="MU253869">
    <property type="protein sequence ID" value="KAG9245033.1"/>
    <property type="molecule type" value="Genomic_DNA"/>
</dbReference>
<reference evidence="1" key="1">
    <citation type="journal article" date="2021" name="IMA Fungus">
        <title>Genomic characterization of three marine fungi, including Emericellopsis atlantica sp. nov. with signatures of a generalist lifestyle and marine biomass degradation.</title>
        <authorList>
            <person name="Hagestad O.C."/>
            <person name="Hou L."/>
            <person name="Andersen J.H."/>
            <person name="Hansen E.H."/>
            <person name="Altermark B."/>
            <person name="Li C."/>
            <person name="Kuhnert E."/>
            <person name="Cox R.J."/>
            <person name="Crous P.W."/>
            <person name="Spatafora J.W."/>
            <person name="Lail K."/>
            <person name="Amirebrahimi M."/>
            <person name="Lipzen A."/>
            <person name="Pangilinan J."/>
            <person name="Andreopoulos W."/>
            <person name="Hayes R.D."/>
            <person name="Ng V."/>
            <person name="Grigoriev I.V."/>
            <person name="Jackson S.A."/>
            <person name="Sutton T.D.S."/>
            <person name="Dobson A.D.W."/>
            <person name="Rama T."/>
        </authorList>
    </citation>
    <scope>NUCLEOTIDE SEQUENCE</scope>
    <source>
        <strain evidence="1">TRa3180A</strain>
    </source>
</reference>
<dbReference type="AlphaFoldDB" id="A0A9P7Z3Q3"/>